<protein>
    <submittedName>
        <fullName evidence="2">LysR family transcriptional regulator</fullName>
    </submittedName>
</protein>
<dbReference type="SUPFAM" id="SSF46785">
    <property type="entry name" value="Winged helix' DNA-binding domain"/>
    <property type="match status" value="1"/>
</dbReference>
<name>A0ABU9YJR4_9PROT</name>
<reference evidence="2 3" key="1">
    <citation type="submission" date="2024-03" db="EMBL/GenBank/DDBJ databases">
        <title>High-quality draft genome sequencing of Tistrella sp. BH-R2-4.</title>
        <authorList>
            <person name="Dong C."/>
        </authorList>
    </citation>
    <scope>NUCLEOTIDE SEQUENCE [LARGE SCALE GENOMIC DNA]</scope>
    <source>
        <strain evidence="2 3">BH-R2-4</strain>
    </source>
</reference>
<dbReference type="RefSeq" id="WP_345933778.1">
    <property type="nucleotide sequence ID" value="NZ_JBBKTV010000006.1"/>
</dbReference>
<dbReference type="Gene3D" id="1.10.10.10">
    <property type="entry name" value="Winged helix-like DNA-binding domain superfamily/Winged helix DNA-binding domain"/>
    <property type="match status" value="1"/>
</dbReference>
<dbReference type="EMBL" id="JBBKTW010000004">
    <property type="protein sequence ID" value="MEN2989039.1"/>
    <property type="molecule type" value="Genomic_DNA"/>
</dbReference>
<dbReference type="InterPro" id="IPR036388">
    <property type="entry name" value="WH-like_DNA-bd_sf"/>
</dbReference>
<dbReference type="PANTHER" id="PTHR30432">
    <property type="entry name" value="TRANSCRIPTIONAL REGULATOR MODE"/>
    <property type="match status" value="1"/>
</dbReference>
<dbReference type="InterPro" id="IPR036390">
    <property type="entry name" value="WH_DNA-bd_sf"/>
</dbReference>
<keyword evidence="3" id="KW-1185">Reference proteome</keyword>
<evidence type="ECO:0000259" key="1">
    <source>
        <dbReference type="Pfam" id="PF00126"/>
    </source>
</evidence>
<accession>A0ABU9YJR4</accession>
<dbReference type="Proteomes" id="UP001413721">
    <property type="component" value="Unassembled WGS sequence"/>
</dbReference>
<sequence length="137" mass="13869">MPPRPPAARPTLSVRIDLPDGRRFGPGKASLLRHVAEEGSIAAAGREMGMSYARAWRLIEAMNRDFPDRLVTRQTGGAGGGGAVLTETGRQVLAAYDAALAAASAAAADAAAMIAALAGPAIEAPATAVIPAPEPDS</sequence>
<dbReference type="PANTHER" id="PTHR30432:SF1">
    <property type="entry name" value="DNA-BINDING TRANSCRIPTIONAL DUAL REGULATOR MODE"/>
    <property type="match status" value="1"/>
</dbReference>
<evidence type="ECO:0000313" key="2">
    <source>
        <dbReference type="EMBL" id="MEN2989039.1"/>
    </source>
</evidence>
<comment type="caution">
    <text evidence="2">The sequence shown here is derived from an EMBL/GenBank/DDBJ whole genome shotgun (WGS) entry which is preliminary data.</text>
</comment>
<organism evidence="2 3">
    <name type="scientific">Tistrella arctica</name>
    <dbReference type="NCBI Taxonomy" id="3133430"/>
    <lineage>
        <taxon>Bacteria</taxon>
        <taxon>Pseudomonadati</taxon>
        <taxon>Pseudomonadota</taxon>
        <taxon>Alphaproteobacteria</taxon>
        <taxon>Geminicoccales</taxon>
        <taxon>Geminicoccaceae</taxon>
        <taxon>Tistrella</taxon>
    </lineage>
</organism>
<dbReference type="InterPro" id="IPR000847">
    <property type="entry name" value="LysR_HTH_N"/>
</dbReference>
<evidence type="ECO:0000313" key="3">
    <source>
        <dbReference type="Proteomes" id="UP001413721"/>
    </source>
</evidence>
<gene>
    <name evidence="2" type="ORF">WG926_12060</name>
</gene>
<dbReference type="Pfam" id="PF00126">
    <property type="entry name" value="HTH_1"/>
    <property type="match status" value="1"/>
</dbReference>
<feature type="domain" description="HTH lysR-type" evidence="1">
    <location>
        <begin position="31"/>
        <end position="90"/>
    </location>
</feature>
<dbReference type="InterPro" id="IPR051815">
    <property type="entry name" value="Molybdate_resp_trans_reg"/>
</dbReference>
<proteinExistence type="predicted"/>